<feature type="transmembrane region" description="Helical" evidence="1">
    <location>
        <begin position="488"/>
        <end position="512"/>
    </location>
</feature>
<feature type="transmembrane region" description="Helical" evidence="1">
    <location>
        <begin position="382"/>
        <end position="401"/>
    </location>
</feature>
<feature type="transmembrane region" description="Helical" evidence="1">
    <location>
        <begin position="20"/>
        <end position="44"/>
    </location>
</feature>
<keyword evidence="1" id="KW-0472">Membrane</keyword>
<keyword evidence="1" id="KW-0812">Transmembrane</keyword>
<evidence type="ECO:0000313" key="2">
    <source>
        <dbReference type="EMBL" id="ORY45759.1"/>
    </source>
</evidence>
<name>A0A1Y2CFE8_9FUNG</name>
<evidence type="ECO:0000256" key="1">
    <source>
        <dbReference type="SAM" id="Phobius"/>
    </source>
</evidence>
<feature type="transmembrane region" description="Helical" evidence="1">
    <location>
        <begin position="421"/>
        <end position="440"/>
    </location>
</feature>
<reference evidence="2 3" key="1">
    <citation type="submission" date="2016-07" db="EMBL/GenBank/DDBJ databases">
        <title>Pervasive Adenine N6-methylation of Active Genes in Fungi.</title>
        <authorList>
            <consortium name="DOE Joint Genome Institute"/>
            <person name="Mondo S.J."/>
            <person name="Dannebaum R.O."/>
            <person name="Kuo R.C."/>
            <person name="Labutti K."/>
            <person name="Haridas S."/>
            <person name="Kuo A."/>
            <person name="Salamov A."/>
            <person name="Ahrendt S.R."/>
            <person name="Lipzen A."/>
            <person name="Sullivan W."/>
            <person name="Andreopoulos W.B."/>
            <person name="Clum A."/>
            <person name="Lindquist E."/>
            <person name="Daum C."/>
            <person name="Ramamoorthy G.K."/>
            <person name="Gryganskyi A."/>
            <person name="Culley D."/>
            <person name="Magnuson J.K."/>
            <person name="James T.Y."/>
            <person name="O'Malley M.A."/>
            <person name="Stajich J.E."/>
            <person name="Spatafora J.W."/>
            <person name="Visel A."/>
            <person name="Grigoriev I.V."/>
        </authorList>
    </citation>
    <scope>NUCLEOTIDE SEQUENCE [LARGE SCALE GENOMIC DNA]</scope>
    <source>
        <strain evidence="2 3">JEL800</strain>
    </source>
</reference>
<dbReference type="AlphaFoldDB" id="A0A1Y2CFE8"/>
<keyword evidence="1" id="KW-1133">Transmembrane helix</keyword>
<comment type="caution">
    <text evidence="2">The sequence shown here is derived from an EMBL/GenBank/DDBJ whole genome shotgun (WGS) entry which is preliminary data.</text>
</comment>
<feature type="transmembrane region" description="Helical" evidence="1">
    <location>
        <begin position="533"/>
        <end position="554"/>
    </location>
</feature>
<dbReference type="Proteomes" id="UP000193642">
    <property type="component" value="Unassembled WGS sequence"/>
</dbReference>
<dbReference type="EMBL" id="MCGO01000019">
    <property type="protein sequence ID" value="ORY45759.1"/>
    <property type="molecule type" value="Genomic_DNA"/>
</dbReference>
<sequence>MPSPVVTPTLSPPAPPATFFPATQTSIIMVLFGLIIEVSITSLISTSCRYMTTTSENYYKSASFLVLFNVISIGYSLLEITLYLNQDSEYICTDVYFYENALYHLSVIVFDAFISAIFVILSSRIGWSVYDTYTSRGIWSDSGCDYEQSPVSSAGYNVTDILCDLFATTVSITMNWGLLRSDSSSLARVLVMENIIRSAIVFSTNIASMYVGMSSLDPFITCVIYTAQTYIYSRCMNLELFAFDFRRQIIQSEGPNISVVMESANLRSRIDVKRNLRKDTIKRIPIVFTHPKSHKIPMIIKPDISVNFFVSLNQKRLNNGLKQCNTNVPPPSASIDEAFVNPAQSAILIMTFGLTAEVSITGLISTICRYITTSSTNFRSTALFLSVFNFLTILYNVMLVYDFLAQKSEYVCVNLELYQNVVWHVLVMMFDVFILFKTYYTSRLKKYRVVLAAAITIIVTSRFIWAVYDIATSHGEWNVKYCSYYQNSISSAGFNITDIICDIFATTVTLIMNWNLLVSQESSLIQVTVIENIVRSVTILSINIAAMYVGMMFVDPFTTWLVFSVQTYLYTRCMNLDTFAFYFRRTSNELSGKKRSCFDDYHNEKVKSVQTKSVHESTAANF</sequence>
<gene>
    <name evidence="2" type="ORF">BCR33DRAFT_849959</name>
</gene>
<accession>A0A1Y2CFE8</accession>
<organism evidence="2 3">
    <name type="scientific">Rhizoclosmatium globosum</name>
    <dbReference type="NCBI Taxonomy" id="329046"/>
    <lineage>
        <taxon>Eukaryota</taxon>
        <taxon>Fungi</taxon>
        <taxon>Fungi incertae sedis</taxon>
        <taxon>Chytridiomycota</taxon>
        <taxon>Chytridiomycota incertae sedis</taxon>
        <taxon>Chytridiomycetes</taxon>
        <taxon>Chytridiales</taxon>
        <taxon>Chytriomycetaceae</taxon>
        <taxon>Rhizoclosmatium</taxon>
    </lineage>
</organism>
<evidence type="ECO:0000313" key="3">
    <source>
        <dbReference type="Proteomes" id="UP000193642"/>
    </source>
</evidence>
<feature type="transmembrane region" description="Helical" evidence="1">
    <location>
        <begin position="103"/>
        <end position="121"/>
    </location>
</feature>
<proteinExistence type="predicted"/>
<protein>
    <submittedName>
        <fullName evidence="2">Uncharacterized protein</fullName>
    </submittedName>
</protein>
<feature type="transmembrane region" description="Helical" evidence="1">
    <location>
        <begin position="64"/>
        <end position="83"/>
    </location>
</feature>
<keyword evidence="3" id="KW-1185">Reference proteome</keyword>
<feature type="transmembrane region" description="Helical" evidence="1">
    <location>
        <begin position="447"/>
        <end position="468"/>
    </location>
</feature>